<keyword evidence="2" id="KW-1185">Reference proteome</keyword>
<dbReference type="RefSeq" id="WP_132461975.1">
    <property type="nucleotide sequence ID" value="NZ_SLXP01000005.1"/>
</dbReference>
<dbReference type="Pfam" id="PF04134">
    <property type="entry name" value="DCC1-like"/>
    <property type="match status" value="1"/>
</dbReference>
<dbReference type="PANTHER" id="PTHR34290">
    <property type="entry name" value="SI:CH73-390P7.2"/>
    <property type="match status" value="1"/>
</dbReference>
<dbReference type="PANTHER" id="PTHR34290:SF2">
    <property type="entry name" value="OS04G0668800 PROTEIN"/>
    <property type="match status" value="1"/>
</dbReference>
<dbReference type="OrthoDB" id="9801773at2"/>
<comment type="caution">
    <text evidence="1">The sequence shown here is derived from an EMBL/GenBank/DDBJ whole genome shotgun (WGS) entry which is preliminary data.</text>
</comment>
<sequence length="125" mass="13653">MAETEVIYNGACPVCAREIAGYRRMARAEGAAVRFTDLNDADLAHLGLSAEDAARRLHVVRDGQVIAGFPAFLALWSGIGRMRWLARVLGLPGVRQVADLGYERIAAPVLYAMHRRRLHKGRAGG</sequence>
<protein>
    <submittedName>
        <fullName evidence="1">Putative DCC family thiol-disulfide oxidoreductase YuxK</fullName>
    </submittedName>
</protein>
<evidence type="ECO:0000313" key="1">
    <source>
        <dbReference type="EMBL" id="TCP41407.1"/>
    </source>
</evidence>
<dbReference type="GO" id="GO:0015035">
    <property type="term" value="F:protein-disulfide reductase activity"/>
    <property type="evidence" value="ECO:0007669"/>
    <property type="project" value="InterPro"/>
</dbReference>
<gene>
    <name evidence="1" type="ORF">EV662_105154</name>
</gene>
<organism evidence="1 2">
    <name type="scientific">Rhodovulum marinum</name>
    <dbReference type="NCBI Taxonomy" id="320662"/>
    <lineage>
        <taxon>Bacteria</taxon>
        <taxon>Pseudomonadati</taxon>
        <taxon>Pseudomonadota</taxon>
        <taxon>Alphaproteobacteria</taxon>
        <taxon>Rhodobacterales</taxon>
        <taxon>Paracoccaceae</taxon>
        <taxon>Rhodovulum</taxon>
    </lineage>
</organism>
<dbReference type="InterPro" id="IPR044691">
    <property type="entry name" value="DCC1_Trx"/>
</dbReference>
<dbReference type="AlphaFoldDB" id="A0A4R2PZ56"/>
<dbReference type="Proteomes" id="UP000294835">
    <property type="component" value="Unassembled WGS sequence"/>
</dbReference>
<dbReference type="InterPro" id="IPR007263">
    <property type="entry name" value="DCC1-like"/>
</dbReference>
<dbReference type="EMBL" id="SLXP01000005">
    <property type="protein sequence ID" value="TCP41407.1"/>
    <property type="molecule type" value="Genomic_DNA"/>
</dbReference>
<proteinExistence type="predicted"/>
<reference evidence="1 2" key="1">
    <citation type="submission" date="2019-03" db="EMBL/GenBank/DDBJ databases">
        <title>Genomic Encyclopedia of Type Strains, Phase IV (KMG-IV): sequencing the most valuable type-strain genomes for metagenomic binning, comparative biology and taxonomic classification.</title>
        <authorList>
            <person name="Goeker M."/>
        </authorList>
    </citation>
    <scope>NUCLEOTIDE SEQUENCE [LARGE SCALE GENOMIC DNA]</scope>
    <source>
        <strain evidence="1 2">DSM 18063</strain>
    </source>
</reference>
<name>A0A4R2PZ56_9RHOB</name>
<accession>A0A4R2PZ56</accession>
<evidence type="ECO:0000313" key="2">
    <source>
        <dbReference type="Proteomes" id="UP000294835"/>
    </source>
</evidence>